<evidence type="ECO:0000256" key="5">
    <source>
        <dbReference type="ARBA" id="ARBA00022729"/>
    </source>
</evidence>
<name>A0A1T4MPU5_9HYPH</name>
<comment type="function">
    <text evidence="7">Part of a binding-protein-dependent transport system for a sugar.</text>
</comment>
<keyword evidence="11" id="KW-1185">Reference proteome</keyword>
<keyword evidence="6" id="KW-0574">Periplasm</keyword>
<dbReference type="PANTHER" id="PTHR43649:SF28">
    <property type="entry name" value="BINDING PROTEIN COMPONENT OF ABC SUGAR TRANSPORTER-RELATED"/>
    <property type="match status" value="1"/>
</dbReference>
<dbReference type="Proteomes" id="UP000190135">
    <property type="component" value="Unassembled WGS sequence"/>
</dbReference>
<evidence type="ECO:0000256" key="7">
    <source>
        <dbReference type="ARBA" id="ARBA00049629"/>
    </source>
</evidence>
<sequence length="414" mass="44299">MKQFAALVLAGAALSIVSIPAVAQDKPTAEVMHWWTSGGEAAAIKEFAKAYDAAGGVWKDTATALGENSRAAAINRMVGGNPPAAAQFNTGKQFDDLVAQGLVRSIDDLSKEEGWQAVMPPFLYDAASRDGKLYALPINVHGQNWMFYSKKVLSDSGVESLPTGWDALVPALEKIRAAGFIPLAQGGQPWQERLLFSAILLGKGGKDLYFKIYRDHDAEAAQSDEFRGVVEAFGALRGFVDQGSPGRNWNDATALVLQDKAGMQLMGDWAVGEFRTAGKVADKDYGCSIGLKGDTLIVGGDVFVFPKTGDEAQVKAQNLLAKTMLDPATQVKFNLAKGSMPIRNDVDTGEFNACAQKGMALLKDKDSQVPVVDIIMSASLLGALDDVLTQYWHNPSASADDVVEGFVSAFELEE</sequence>
<keyword evidence="5 9" id="KW-0732">Signal</keyword>
<keyword evidence="4" id="KW-0762">Sugar transport</keyword>
<dbReference type="InterPro" id="IPR050490">
    <property type="entry name" value="Bact_solute-bd_prot1"/>
</dbReference>
<evidence type="ECO:0000256" key="4">
    <source>
        <dbReference type="ARBA" id="ARBA00022597"/>
    </source>
</evidence>
<evidence type="ECO:0000313" key="11">
    <source>
        <dbReference type="Proteomes" id="UP000190135"/>
    </source>
</evidence>
<dbReference type="RefSeq" id="WP_078706905.1">
    <property type="nucleotide sequence ID" value="NZ_FUXL01000002.1"/>
</dbReference>
<protein>
    <recommendedName>
        <fullName evidence="8">Probable sugar-binding periplasmic protein</fullName>
    </recommendedName>
</protein>
<dbReference type="EMBL" id="FUXL01000002">
    <property type="protein sequence ID" value="SJZ68784.1"/>
    <property type="molecule type" value="Genomic_DNA"/>
</dbReference>
<feature type="chain" id="PRO_5013114893" description="Probable sugar-binding periplasmic protein" evidence="9">
    <location>
        <begin position="24"/>
        <end position="414"/>
    </location>
</feature>
<accession>A0A1T4MPU5</accession>
<dbReference type="SUPFAM" id="SSF53850">
    <property type="entry name" value="Periplasmic binding protein-like II"/>
    <property type="match status" value="1"/>
</dbReference>
<dbReference type="PANTHER" id="PTHR43649">
    <property type="entry name" value="ARABINOSE-BINDING PROTEIN-RELATED"/>
    <property type="match status" value="1"/>
</dbReference>
<evidence type="ECO:0000256" key="6">
    <source>
        <dbReference type="ARBA" id="ARBA00022764"/>
    </source>
</evidence>
<comment type="subcellular location">
    <subcellularLocation>
        <location evidence="1">Periplasm</location>
    </subcellularLocation>
</comment>
<proteinExistence type="inferred from homology"/>
<evidence type="ECO:0000313" key="10">
    <source>
        <dbReference type="EMBL" id="SJZ68784.1"/>
    </source>
</evidence>
<dbReference type="Gene3D" id="3.40.190.10">
    <property type="entry name" value="Periplasmic binding protein-like II"/>
    <property type="match status" value="2"/>
</dbReference>
<evidence type="ECO:0000256" key="2">
    <source>
        <dbReference type="ARBA" id="ARBA00008520"/>
    </source>
</evidence>
<dbReference type="AlphaFoldDB" id="A0A1T4MPU5"/>
<dbReference type="OrthoDB" id="9798191at2"/>
<comment type="similarity">
    <text evidence="2">Belongs to the bacterial solute-binding protein 1 family.</text>
</comment>
<gene>
    <name evidence="10" type="ORF">SAMN05428963_102219</name>
</gene>
<evidence type="ECO:0000256" key="3">
    <source>
        <dbReference type="ARBA" id="ARBA00022448"/>
    </source>
</evidence>
<keyword evidence="3" id="KW-0813">Transport</keyword>
<feature type="signal peptide" evidence="9">
    <location>
        <begin position="1"/>
        <end position="23"/>
    </location>
</feature>
<organism evidence="10 11">
    <name type="scientific">Consotaella salsifontis</name>
    <dbReference type="NCBI Taxonomy" id="1365950"/>
    <lineage>
        <taxon>Bacteria</taxon>
        <taxon>Pseudomonadati</taxon>
        <taxon>Pseudomonadota</taxon>
        <taxon>Alphaproteobacteria</taxon>
        <taxon>Hyphomicrobiales</taxon>
        <taxon>Aurantimonadaceae</taxon>
        <taxon>Consotaella</taxon>
    </lineage>
</organism>
<evidence type="ECO:0000256" key="8">
    <source>
        <dbReference type="ARBA" id="ARBA00049753"/>
    </source>
</evidence>
<evidence type="ECO:0000256" key="9">
    <source>
        <dbReference type="SAM" id="SignalP"/>
    </source>
</evidence>
<dbReference type="GO" id="GO:0042597">
    <property type="term" value="C:periplasmic space"/>
    <property type="evidence" value="ECO:0007669"/>
    <property type="project" value="UniProtKB-SubCell"/>
</dbReference>
<reference evidence="10 11" key="1">
    <citation type="submission" date="2017-02" db="EMBL/GenBank/DDBJ databases">
        <authorList>
            <person name="Peterson S.W."/>
        </authorList>
    </citation>
    <scope>NUCLEOTIDE SEQUENCE [LARGE SCALE GENOMIC DNA]</scope>
    <source>
        <strain evidence="10 11">USBA 369</strain>
    </source>
</reference>
<dbReference type="Pfam" id="PF13416">
    <property type="entry name" value="SBP_bac_8"/>
    <property type="match status" value="1"/>
</dbReference>
<evidence type="ECO:0000256" key="1">
    <source>
        <dbReference type="ARBA" id="ARBA00004418"/>
    </source>
</evidence>
<dbReference type="InterPro" id="IPR006059">
    <property type="entry name" value="SBP"/>
</dbReference>
<dbReference type="STRING" id="1365950.SAMN05428963_102219"/>